<protein>
    <submittedName>
        <fullName evidence="4">Uncharacterized protein</fullName>
    </submittedName>
</protein>
<reference evidence="4" key="1">
    <citation type="submission" date="2020-03" db="EMBL/GenBank/DDBJ databases">
        <title>The deep terrestrial virosphere.</title>
        <authorList>
            <person name="Holmfeldt K."/>
            <person name="Nilsson E."/>
            <person name="Simone D."/>
            <person name="Lopez-Fernandez M."/>
            <person name="Wu X."/>
            <person name="de Brujin I."/>
            <person name="Lundin D."/>
            <person name="Andersson A."/>
            <person name="Bertilsson S."/>
            <person name="Dopson M."/>
        </authorList>
    </citation>
    <scope>NUCLEOTIDE SEQUENCE</scope>
    <source>
        <strain evidence="3">MM415A00491</strain>
        <strain evidence="2">MM415B00796</strain>
        <strain evidence="4">TM448B00502</strain>
    </source>
</reference>
<evidence type="ECO:0000313" key="4">
    <source>
        <dbReference type="EMBL" id="QJH95670.1"/>
    </source>
</evidence>
<proteinExistence type="predicted"/>
<evidence type="ECO:0000313" key="3">
    <source>
        <dbReference type="EMBL" id="QJA81837.1"/>
    </source>
</evidence>
<dbReference type="AlphaFoldDB" id="A0A6M3XCQ1"/>
<evidence type="ECO:0000256" key="1">
    <source>
        <dbReference type="SAM" id="MobiDB-lite"/>
    </source>
</evidence>
<gene>
    <name evidence="3" type="ORF">MM415A00491_0011</name>
    <name evidence="2" type="ORF">MM415B00796_0011</name>
    <name evidence="4" type="ORF">TM448B00502_0003</name>
</gene>
<accession>A0A6M3XCQ1</accession>
<dbReference type="EMBL" id="MT144626">
    <property type="protein sequence ID" value="QJH95670.1"/>
    <property type="molecule type" value="Genomic_DNA"/>
</dbReference>
<evidence type="ECO:0000313" key="2">
    <source>
        <dbReference type="EMBL" id="QJA62336.1"/>
    </source>
</evidence>
<feature type="region of interest" description="Disordered" evidence="1">
    <location>
        <begin position="71"/>
        <end position="93"/>
    </location>
</feature>
<dbReference type="EMBL" id="MT141468">
    <property type="protein sequence ID" value="QJA62336.1"/>
    <property type="molecule type" value="Genomic_DNA"/>
</dbReference>
<name>A0A6M3XCQ1_9ZZZZ</name>
<organism evidence="4">
    <name type="scientific">viral metagenome</name>
    <dbReference type="NCBI Taxonomy" id="1070528"/>
    <lineage>
        <taxon>unclassified sequences</taxon>
        <taxon>metagenomes</taxon>
        <taxon>organismal metagenomes</taxon>
    </lineage>
</organism>
<sequence length="93" mass="9836">MEAFMINVPNDAVTVIAMVGGEAVFVGAMPLPESYQDGKKGLIILGGDALVAVMEKRKGEEIDRLKGELEKLRAETQPDAPSGLPDVPLGRSS</sequence>
<dbReference type="EMBL" id="MT142471">
    <property type="protein sequence ID" value="QJA81837.1"/>
    <property type="molecule type" value="Genomic_DNA"/>
</dbReference>